<evidence type="ECO:0000313" key="2">
    <source>
        <dbReference type="EMBL" id="XAI71298.1"/>
    </source>
</evidence>
<reference evidence="2" key="1">
    <citation type="journal article" date="2024" name="J. Gen. Virol.">
        <title>Novel phages of Pseudomonas syringae unveil numerous potential auxiliary metabolic genes.</title>
        <authorList>
            <person name="Feltin C."/>
            <person name="Garneau J.R."/>
            <person name="Morris C.E."/>
            <person name="Berard A."/>
            <person name="Torres-Barcelo C."/>
        </authorList>
    </citation>
    <scope>NUCLEOTIDE SEQUENCE</scope>
</reference>
<organism evidence="2">
    <name type="scientific">Pseudomonas phage Cygsa01</name>
    <dbReference type="NCBI Taxonomy" id="3138529"/>
    <lineage>
        <taxon>Viruses</taxon>
    </lineage>
</organism>
<protein>
    <submittedName>
        <fullName evidence="2">Uncharacterized protein</fullName>
    </submittedName>
</protein>
<sequence>MTLERLIEDARTRRGTHEESLRAAQERMRVTNIRLSREWEASKVTPELLNKVMTI</sequence>
<feature type="region of interest" description="Disordered" evidence="1">
    <location>
        <begin position="1"/>
        <end position="23"/>
    </location>
</feature>
<dbReference type="EMBL" id="PP179332">
    <property type="protein sequence ID" value="XAI71298.1"/>
    <property type="molecule type" value="Genomic_DNA"/>
</dbReference>
<name>A0AAU6W4M1_9VIRU</name>
<accession>A0AAU6W4M1</accession>
<gene>
    <name evidence="2" type="ORF">Cygsa01_00252</name>
</gene>
<proteinExistence type="predicted"/>
<evidence type="ECO:0000256" key="1">
    <source>
        <dbReference type="SAM" id="MobiDB-lite"/>
    </source>
</evidence>